<protein>
    <submittedName>
        <fullName evidence="2">DUF3667 domain-containing protein</fullName>
    </submittedName>
</protein>
<evidence type="ECO:0000313" key="2">
    <source>
        <dbReference type="EMBL" id="RIV72170.1"/>
    </source>
</evidence>
<feature type="transmembrane region" description="Helical" evidence="1">
    <location>
        <begin position="218"/>
        <end position="245"/>
    </location>
</feature>
<dbReference type="EMBL" id="VNWL01000014">
    <property type="protein sequence ID" value="TXK03941.1"/>
    <property type="molecule type" value="Genomic_DNA"/>
</dbReference>
<gene>
    <name evidence="2" type="ORF">D2U88_06880</name>
    <name evidence="3" type="ORF">FQ019_06825</name>
</gene>
<evidence type="ECO:0000313" key="5">
    <source>
        <dbReference type="Proteomes" id="UP000321528"/>
    </source>
</evidence>
<keyword evidence="1" id="KW-0472">Membrane</keyword>
<dbReference type="Proteomes" id="UP000321528">
    <property type="component" value="Unassembled WGS sequence"/>
</dbReference>
<sequence length="259" mass="29929">MRCKNCDGTLRTDYLYCPACGGKVIRNRITVKNLWVDILDRYFNLDNTFIKTFVHLFTKPENVIEGYLQGQRRKYLNPISYLGIAITFSGFIVFMMTRSIGDMDFDFLDTGVQTVYQEKMMAFVLDFQALFFIFFVPLMAVAGWLCFDQKRYNFAERTTIFMYTLAHFSLFSFIPSILILAFAPHFYLSFSLIGSLTMLAYAGYVVTRISLSKGMGLVARLLLFYFFLGILYFMLSALIPIIMFLTGQLTLDDLQPMNS</sequence>
<proteinExistence type="predicted"/>
<dbReference type="Pfam" id="PF12412">
    <property type="entry name" value="DUF3667"/>
    <property type="match status" value="1"/>
</dbReference>
<dbReference type="InterPro" id="IPR022134">
    <property type="entry name" value="DUF3667"/>
</dbReference>
<evidence type="ECO:0000313" key="3">
    <source>
        <dbReference type="EMBL" id="TXK03941.1"/>
    </source>
</evidence>
<feature type="transmembrane region" description="Helical" evidence="1">
    <location>
        <begin position="186"/>
        <end position="206"/>
    </location>
</feature>
<feature type="transmembrane region" description="Helical" evidence="1">
    <location>
        <begin position="120"/>
        <end position="147"/>
    </location>
</feature>
<comment type="caution">
    <text evidence="2">The sequence shown here is derived from an EMBL/GenBank/DDBJ whole genome shotgun (WGS) entry which is preliminary data.</text>
</comment>
<reference evidence="3 5" key="2">
    <citation type="submission" date="2019-07" db="EMBL/GenBank/DDBJ databases">
        <title>Draft genome of two Muricauda strains isolated from deep sea.</title>
        <authorList>
            <person name="Sun C."/>
        </authorList>
    </citation>
    <scope>NUCLEOTIDE SEQUENCE [LARGE SCALE GENOMIC DNA]</scope>
    <source>
        <strain evidence="3 5">NH166</strain>
    </source>
</reference>
<feature type="transmembrane region" description="Helical" evidence="1">
    <location>
        <begin position="159"/>
        <end position="180"/>
    </location>
</feature>
<evidence type="ECO:0000313" key="4">
    <source>
        <dbReference type="Proteomes" id="UP000284189"/>
    </source>
</evidence>
<organism evidence="2 4">
    <name type="scientific">Flagellimonas aequoris</name>
    <dbReference type="NCBI Taxonomy" id="2306997"/>
    <lineage>
        <taxon>Bacteria</taxon>
        <taxon>Pseudomonadati</taxon>
        <taxon>Bacteroidota</taxon>
        <taxon>Flavobacteriia</taxon>
        <taxon>Flavobacteriales</taxon>
        <taxon>Flavobacteriaceae</taxon>
        <taxon>Flagellimonas</taxon>
    </lineage>
</organism>
<feature type="transmembrane region" description="Helical" evidence="1">
    <location>
        <begin position="79"/>
        <end position="100"/>
    </location>
</feature>
<dbReference type="OrthoDB" id="1143019at2"/>
<name>A0A418N989_9FLAO</name>
<dbReference type="RefSeq" id="WP_119639594.1">
    <property type="nucleotide sequence ID" value="NZ_QXFJ01000015.1"/>
</dbReference>
<dbReference type="AlphaFoldDB" id="A0A418N989"/>
<keyword evidence="1" id="KW-0812">Transmembrane</keyword>
<dbReference type="EMBL" id="QXFJ01000015">
    <property type="protein sequence ID" value="RIV72170.1"/>
    <property type="molecule type" value="Genomic_DNA"/>
</dbReference>
<evidence type="ECO:0000256" key="1">
    <source>
        <dbReference type="SAM" id="Phobius"/>
    </source>
</evidence>
<dbReference type="Proteomes" id="UP000284189">
    <property type="component" value="Unassembled WGS sequence"/>
</dbReference>
<accession>A0A418N989</accession>
<reference evidence="2 4" key="1">
    <citation type="submission" date="2018-08" db="EMBL/GenBank/DDBJ databases">
        <title>Proposal of Muricauda 72 sp.nov. and Muricauda NH166 sp.nov., isolated from seawater.</title>
        <authorList>
            <person name="Cheng H."/>
            <person name="Wu Y.-H."/>
            <person name="Guo L.-L."/>
            <person name="Xu X.-W."/>
        </authorList>
    </citation>
    <scope>NUCLEOTIDE SEQUENCE [LARGE SCALE GENOMIC DNA]</scope>
    <source>
        <strain evidence="2 4">NH166</strain>
    </source>
</reference>
<keyword evidence="5" id="KW-1185">Reference proteome</keyword>
<keyword evidence="1" id="KW-1133">Transmembrane helix</keyword>